<evidence type="ECO:0000313" key="7">
    <source>
        <dbReference type="EMBL" id="THD06917.1"/>
    </source>
</evidence>
<proteinExistence type="inferred from homology"/>
<evidence type="ECO:0000256" key="4">
    <source>
        <dbReference type="ARBA" id="ARBA00023125"/>
    </source>
</evidence>
<dbReference type="InterPro" id="IPR015424">
    <property type="entry name" value="PyrdxlP-dep_Trfase"/>
</dbReference>
<dbReference type="SMART" id="SM00345">
    <property type="entry name" value="HTH_GNTR"/>
    <property type="match status" value="1"/>
</dbReference>
<evidence type="ECO:0000256" key="5">
    <source>
        <dbReference type="ARBA" id="ARBA00023163"/>
    </source>
</evidence>
<keyword evidence="3" id="KW-0805">Transcription regulation</keyword>
<feature type="domain" description="HTH gntR-type" evidence="6">
    <location>
        <begin position="16"/>
        <end position="84"/>
    </location>
</feature>
<dbReference type="EMBL" id="MWIO01000030">
    <property type="protein sequence ID" value="THD06917.1"/>
    <property type="molecule type" value="Genomic_DNA"/>
</dbReference>
<dbReference type="Pfam" id="PF00392">
    <property type="entry name" value="GntR"/>
    <property type="match status" value="1"/>
</dbReference>
<evidence type="ECO:0000256" key="1">
    <source>
        <dbReference type="ARBA" id="ARBA00005384"/>
    </source>
</evidence>
<dbReference type="InterPro" id="IPR000524">
    <property type="entry name" value="Tscrpt_reg_HTH_GntR"/>
</dbReference>
<dbReference type="PRINTS" id="PR00035">
    <property type="entry name" value="HTHGNTR"/>
</dbReference>
<dbReference type="PROSITE" id="PS50949">
    <property type="entry name" value="HTH_GNTR"/>
    <property type="match status" value="1"/>
</dbReference>
<keyword evidence="2" id="KW-0663">Pyridoxal phosphate</keyword>
<dbReference type="CDD" id="cd00609">
    <property type="entry name" value="AAT_like"/>
    <property type="match status" value="1"/>
</dbReference>
<dbReference type="Proteomes" id="UP000306317">
    <property type="component" value="Unassembled WGS sequence"/>
</dbReference>
<evidence type="ECO:0000313" key="8">
    <source>
        <dbReference type="Proteomes" id="UP000306317"/>
    </source>
</evidence>
<keyword evidence="5" id="KW-0804">Transcription</keyword>
<dbReference type="GO" id="GO:0003700">
    <property type="term" value="F:DNA-binding transcription factor activity"/>
    <property type="evidence" value="ECO:0007669"/>
    <property type="project" value="InterPro"/>
</dbReference>
<evidence type="ECO:0000256" key="3">
    <source>
        <dbReference type="ARBA" id="ARBA00023015"/>
    </source>
</evidence>
<dbReference type="InterPro" id="IPR015421">
    <property type="entry name" value="PyrdxlP-dep_Trfase_major"/>
</dbReference>
<dbReference type="AlphaFoldDB" id="A0A4S3KEI3"/>
<dbReference type="PANTHER" id="PTHR46577:SF1">
    <property type="entry name" value="HTH-TYPE TRANSCRIPTIONAL REGULATORY PROTEIN GABR"/>
    <property type="match status" value="1"/>
</dbReference>
<dbReference type="GO" id="GO:0030170">
    <property type="term" value="F:pyridoxal phosphate binding"/>
    <property type="evidence" value="ECO:0007669"/>
    <property type="project" value="InterPro"/>
</dbReference>
<dbReference type="InterPro" id="IPR036388">
    <property type="entry name" value="WH-like_DNA-bd_sf"/>
</dbReference>
<sequence length="490" mass="54837">MANPENPMFLELDGEGAAYQQLTRAFKAAILDGSLSGGTRLPPSRALAQELGMSRITVLSAYDQLRAEGYLQSRVGSGSYVSELQLTPRSGPPKTTRIAPPSRYAERSLRHSAQTTYRAHQGLRYELQFGETLLTPPLNNAWGRELARAASYTSLERTVSRGSPALREQVSKYLISRRGVRADPDDILIVNGTQQAYALAARVLLNEGDPMVMEEPHYFAAWRAFAAHGAELQAVRTDDEGLVCAELPDVPPRLILVTPSHQFPSGPVMSLPRRLELLRYAEANRCWIMEDDYDSEFRYDSQPLSTLRSLDKGDRVIYVGTFSKVLFGSLRLGYMVLPAVLREYFTKARYLSDMGGLAVEQAALAHFMESGAFERHLHKVGKTLKRRREVMLEGMRQHAGTRVRVNDSQAGMHVVAWLPDYDYTQLDELIQCAQERGLGLYPVAPCYHRRPEVPGLILGYCGLPEAELREAMRLFGACLDTIDARRRETA</sequence>
<comment type="caution">
    <text evidence="7">The sequence shown here is derived from an EMBL/GenBank/DDBJ whole genome shotgun (WGS) entry which is preliminary data.</text>
</comment>
<dbReference type="GO" id="GO:0003677">
    <property type="term" value="F:DNA binding"/>
    <property type="evidence" value="ECO:0007669"/>
    <property type="project" value="UniProtKB-KW"/>
</dbReference>
<name>A0A4S3KEI3_9GAMM</name>
<keyword evidence="8" id="KW-1185">Reference proteome</keyword>
<evidence type="ECO:0000256" key="2">
    <source>
        <dbReference type="ARBA" id="ARBA00022898"/>
    </source>
</evidence>
<evidence type="ECO:0000259" key="6">
    <source>
        <dbReference type="PROSITE" id="PS50949"/>
    </source>
</evidence>
<dbReference type="Pfam" id="PF00155">
    <property type="entry name" value="Aminotran_1_2"/>
    <property type="match status" value="1"/>
</dbReference>
<protein>
    <submittedName>
        <fullName evidence="7">Transcriptional regulator</fullName>
    </submittedName>
</protein>
<dbReference type="InterPro" id="IPR051446">
    <property type="entry name" value="HTH_trans_reg/aminotransferase"/>
</dbReference>
<dbReference type="InterPro" id="IPR036390">
    <property type="entry name" value="WH_DNA-bd_sf"/>
</dbReference>
<gene>
    <name evidence="7" type="ORF">B1991_11350</name>
</gene>
<reference evidence="7 8" key="1">
    <citation type="submission" date="2017-02" db="EMBL/GenBank/DDBJ databases">
        <title>Whole genome sequencing of Rhodanobacter lindaniclasticus DSM 17932.</title>
        <authorList>
            <person name="Kumar S."/>
            <person name="Patil P."/>
            <person name="Patil P.B."/>
        </authorList>
    </citation>
    <scope>NUCLEOTIDE SEQUENCE [LARGE SCALE GENOMIC DNA]</scope>
    <source>
        <strain evidence="7 8">DSM 17932</strain>
    </source>
</reference>
<dbReference type="Gene3D" id="1.10.10.10">
    <property type="entry name" value="Winged helix-like DNA-binding domain superfamily/Winged helix DNA-binding domain"/>
    <property type="match status" value="1"/>
</dbReference>
<dbReference type="SUPFAM" id="SSF53383">
    <property type="entry name" value="PLP-dependent transferases"/>
    <property type="match status" value="1"/>
</dbReference>
<keyword evidence="4" id="KW-0238">DNA-binding</keyword>
<dbReference type="InterPro" id="IPR004839">
    <property type="entry name" value="Aminotransferase_I/II_large"/>
</dbReference>
<accession>A0A4S3KEI3</accession>
<dbReference type="CDD" id="cd07377">
    <property type="entry name" value="WHTH_GntR"/>
    <property type="match status" value="1"/>
</dbReference>
<comment type="similarity">
    <text evidence="1">In the C-terminal section; belongs to the class-I pyridoxal-phosphate-dependent aminotransferase family.</text>
</comment>
<organism evidence="7 8">
    <name type="scientific">Rhodanobacter lindaniclasticus</name>
    <dbReference type="NCBI Taxonomy" id="75310"/>
    <lineage>
        <taxon>Bacteria</taxon>
        <taxon>Pseudomonadati</taxon>
        <taxon>Pseudomonadota</taxon>
        <taxon>Gammaproteobacteria</taxon>
        <taxon>Lysobacterales</taxon>
        <taxon>Rhodanobacteraceae</taxon>
        <taxon>Rhodanobacter</taxon>
    </lineage>
</organism>
<dbReference type="Gene3D" id="3.40.640.10">
    <property type="entry name" value="Type I PLP-dependent aspartate aminotransferase-like (Major domain)"/>
    <property type="match status" value="1"/>
</dbReference>
<dbReference type="PANTHER" id="PTHR46577">
    <property type="entry name" value="HTH-TYPE TRANSCRIPTIONAL REGULATORY PROTEIN GABR"/>
    <property type="match status" value="1"/>
</dbReference>
<dbReference type="SUPFAM" id="SSF46785">
    <property type="entry name" value="Winged helix' DNA-binding domain"/>
    <property type="match status" value="1"/>
</dbReference>